<feature type="domain" description="SPOR" evidence="10">
    <location>
        <begin position="356"/>
        <end position="433"/>
    </location>
</feature>
<comment type="similarity">
    <text evidence="2">Belongs to the YkuD family.</text>
</comment>
<keyword evidence="6 9" id="KW-0133">Cell shape</keyword>
<dbReference type="PROSITE" id="PS51257">
    <property type="entry name" value="PROKAR_LIPOPROTEIN"/>
    <property type="match status" value="1"/>
</dbReference>
<dbReference type="InterPro" id="IPR050979">
    <property type="entry name" value="LD-transpeptidase"/>
</dbReference>
<dbReference type="InterPro" id="IPR018392">
    <property type="entry name" value="LysM"/>
</dbReference>
<dbReference type="EMBL" id="CP071382">
    <property type="protein sequence ID" value="QSV45959.1"/>
    <property type="molecule type" value="Genomic_DNA"/>
</dbReference>
<evidence type="ECO:0000256" key="4">
    <source>
        <dbReference type="ARBA" id="ARBA00022679"/>
    </source>
</evidence>
<dbReference type="Proteomes" id="UP000663651">
    <property type="component" value="Chromosome"/>
</dbReference>
<evidence type="ECO:0000256" key="6">
    <source>
        <dbReference type="ARBA" id="ARBA00022960"/>
    </source>
</evidence>
<dbReference type="CDD" id="cd00118">
    <property type="entry name" value="LysM"/>
    <property type="match status" value="1"/>
</dbReference>
<dbReference type="PANTHER" id="PTHR30582">
    <property type="entry name" value="L,D-TRANSPEPTIDASE"/>
    <property type="match status" value="1"/>
</dbReference>
<dbReference type="Pfam" id="PF05036">
    <property type="entry name" value="SPOR"/>
    <property type="match status" value="1"/>
</dbReference>
<dbReference type="SUPFAM" id="SSF110997">
    <property type="entry name" value="Sporulation related repeat"/>
    <property type="match status" value="1"/>
</dbReference>
<evidence type="ECO:0000256" key="7">
    <source>
        <dbReference type="ARBA" id="ARBA00022984"/>
    </source>
</evidence>
<evidence type="ECO:0000313" key="12">
    <source>
        <dbReference type="EMBL" id="QSV45959.1"/>
    </source>
</evidence>
<keyword evidence="5" id="KW-0378">Hydrolase</keyword>
<keyword evidence="3" id="KW-0328">Glycosyltransferase</keyword>
<proteinExistence type="inferred from homology"/>
<keyword evidence="4" id="KW-0808">Transferase</keyword>
<keyword evidence="7 9" id="KW-0573">Peptidoglycan synthesis</keyword>
<evidence type="ECO:0000256" key="3">
    <source>
        <dbReference type="ARBA" id="ARBA00022676"/>
    </source>
</evidence>
<evidence type="ECO:0000256" key="5">
    <source>
        <dbReference type="ARBA" id="ARBA00022801"/>
    </source>
</evidence>
<dbReference type="CDD" id="cd16913">
    <property type="entry name" value="YkuD_like"/>
    <property type="match status" value="1"/>
</dbReference>
<comment type="pathway">
    <text evidence="1 9">Cell wall biogenesis; peptidoglycan biosynthesis.</text>
</comment>
<keyword evidence="8 9" id="KW-0961">Cell wall biogenesis/degradation</keyword>
<gene>
    <name evidence="12" type="ORF">JZM60_01285</name>
</gene>
<dbReference type="InterPro" id="IPR038063">
    <property type="entry name" value="Transpep_catalytic_dom"/>
</dbReference>
<dbReference type="PROSITE" id="PS51724">
    <property type="entry name" value="SPOR"/>
    <property type="match status" value="1"/>
</dbReference>
<name>A0ABX7Q3J7_9BACT</name>
<evidence type="ECO:0000256" key="9">
    <source>
        <dbReference type="PROSITE-ProRule" id="PRU01373"/>
    </source>
</evidence>
<feature type="active site" description="Nucleophile" evidence="9">
    <location>
        <position position="235"/>
    </location>
</feature>
<evidence type="ECO:0000313" key="13">
    <source>
        <dbReference type="Proteomes" id="UP000663651"/>
    </source>
</evidence>
<protein>
    <submittedName>
        <fullName evidence="12">L,D-transpeptidase family protein</fullName>
    </submittedName>
</protein>
<evidence type="ECO:0000256" key="2">
    <source>
        <dbReference type="ARBA" id="ARBA00005992"/>
    </source>
</evidence>
<keyword evidence="13" id="KW-1185">Reference proteome</keyword>
<sequence length="436" mass="47076">MGRIANLSISAGYFRLILLCLGIIALQGCSTLSIREPSIATGRMATSIEQHDFAVAGGNDVIGRLAVVKLEKGDTLPDIARHFGLGINAISAANPRVDVWAPKAGEQVVLPLSFILPDAPRKGIVVNVATMRLFQYKGEGAALAVSTYPVGVGTGERPTPIGPTKVYRKAARPTWHVPASIAEDHRKKGDPLPPQVPPGPENPLGEYALYLSKAGYLIHGTNKPASVGLNATNGCMRLYPENIKELFNDTPVNTPVAIVNQPYLVGQRDGVLYMEAHTPREDSGAPELAKIYEELRTIEKKAGRPMDWNKVKEVQTAAMGIPVPIFALRPGSGELVAKAIVVEHPDTLQGRPEIPELRLDAWYVLAADMRSEIEARRLAAIITHQGPPIPARVLANNDSYRVLAGPFADDDAARDAAKRLKIDLELDGIVIDPVRK</sequence>
<accession>A0ABX7Q3J7</accession>
<dbReference type="Gene3D" id="3.30.70.1070">
    <property type="entry name" value="Sporulation related repeat"/>
    <property type="match status" value="1"/>
</dbReference>
<evidence type="ECO:0000259" key="10">
    <source>
        <dbReference type="PROSITE" id="PS51724"/>
    </source>
</evidence>
<evidence type="ECO:0000259" key="11">
    <source>
        <dbReference type="PROSITE" id="PS52029"/>
    </source>
</evidence>
<dbReference type="InterPro" id="IPR005490">
    <property type="entry name" value="LD_TPept_cat_dom"/>
</dbReference>
<feature type="active site" description="Proton donor/acceptor" evidence="9">
    <location>
        <position position="219"/>
    </location>
</feature>
<feature type="domain" description="L,D-TPase catalytic" evidence="11">
    <location>
        <begin position="122"/>
        <end position="259"/>
    </location>
</feature>
<dbReference type="Gene3D" id="2.40.440.10">
    <property type="entry name" value="L,D-transpeptidase catalytic domain-like"/>
    <property type="match status" value="1"/>
</dbReference>
<reference evidence="12 13" key="1">
    <citation type="submission" date="2021-03" db="EMBL/GenBank/DDBJ databases">
        <title>Geobacter metallireducens gen. nov. sp. nov., a microorganism capable of coupling the complete oxidation of organic compounds to the reduction of iron and other metals.</title>
        <authorList>
            <person name="Li Y."/>
        </authorList>
    </citation>
    <scope>NUCLEOTIDE SEQUENCE [LARGE SCALE GENOMIC DNA]</scope>
    <source>
        <strain evidence="12 13">Jerry-YX</strain>
    </source>
</reference>
<dbReference type="PROSITE" id="PS52029">
    <property type="entry name" value="LD_TPASE"/>
    <property type="match status" value="1"/>
</dbReference>
<dbReference type="InterPro" id="IPR036680">
    <property type="entry name" value="SPOR-like_sf"/>
</dbReference>
<evidence type="ECO:0000256" key="8">
    <source>
        <dbReference type="ARBA" id="ARBA00023316"/>
    </source>
</evidence>
<organism evidence="12 13">
    <name type="scientific">Geobacter benzoatilyticus</name>
    <dbReference type="NCBI Taxonomy" id="2815309"/>
    <lineage>
        <taxon>Bacteria</taxon>
        <taxon>Pseudomonadati</taxon>
        <taxon>Thermodesulfobacteriota</taxon>
        <taxon>Desulfuromonadia</taxon>
        <taxon>Geobacterales</taxon>
        <taxon>Geobacteraceae</taxon>
        <taxon>Geobacter</taxon>
    </lineage>
</organism>
<dbReference type="PANTHER" id="PTHR30582:SF24">
    <property type="entry name" value="L,D-TRANSPEPTIDASE ERFK_SRFK-RELATED"/>
    <property type="match status" value="1"/>
</dbReference>
<evidence type="ECO:0000256" key="1">
    <source>
        <dbReference type="ARBA" id="ARBA00004752"/>
    </source>
</evidence>
<dbReference type="RefSeq" id="WP_207163748.1">
    <property type="nucleotide sequence ID" value="NZ_CP071382.1"/>
</dbReference>
<dbReference type="Pfam" id="PF03734">
    <property type="entry name" value="YkuD"/>
    <property type="match status" value="1"/>
</dbReference>
<dbReference type="SUPFAM" id="SSF141523">
    <property type="entry name" value="L,D-transpeptidase catalytic domain-like"/>
    <property type="match status" value="1"/>
</dbReference>
<dbReference type="InterPro" id="IPR007730">
    <property type="entry name" value="SPOR-like_dom"/>
</dbReference>